<evidence type="ECO:0000313" key="1">
    <source>
        <dbReference type="EMBL" id="KAA1423719.1"/>
    </source>
</evidence>
<name>A0A5Q6S0G5_9ACTN</name>
<dbReference type="Proteomes" id="UP000307768">
    <property type="component" value="Unassembled WGS sequence"/>
</dbReference>
<dbReference type="EMBL" id="VDFQ02000002">
    <property type="protein sequence ID" value="KAA1423719.1"/>
    <property type="molecule type" value="Genomic_DNA"/>
</dbReference>
<evidence type="ECO:0000313" key="2">
    <source>
        <dbReference type="Proteomes" id="UP000307768"/>
    </source>
</evidence>
<dbReference type="AlphaFoldDB" id="A0A5Q6S0G5"/>
<protein>
    <submittedName>
        <fullName evidence="1">Rrf2 family transcriptional regulator</fullName>
    </submittedName>
</protein>
<dbReference type="GO" id="GO:0003700">
    <property type="term" value="F:DNA-binding transcription factor activity"/>
    <property type="evidence" value="ECO:0007669"/>
    <property type="project" value="TreeGrafter"/>
</dbReference>
<dbReference type="PANTHER" id="PTHR33221:SF15">
    <property type="entry name" value="HTH-TYPE TRANSCRIPTIONAL REGULATOR YWGB-RELATED"/>
    <property type="match status" value="1"/>
</dbReference>
<dbReference type="InterPro" id="IPR036388">
    <property type="entry name" value="WH-like_DNA-bd_sf"/>
</dbReference>
<organism evidence="1 2">
    <name type="scientific">Mumia zhuanghuii</name>
    <dbReference type="NCBI Taxonomy" id="2585211"/>
    <lineage>
        <taxon>Bacteria</taxon>
        <taxon>Bacillati</taxon>
        <taxon>Actinomycetota</taxon>
        <taxon>Actinomycetes</taxon>
        <taxon>Propionibacteriales</taxon>
        <taxon>Nocardioidaceae</taxon>
        <taxon>Mumia</taxon>
    </lineage>
</organism>
<accession>A0A5Q6S0G5</accession>
<sequence>MSANSRLTIAVHMLSVLELRRRRDHEWSTSEQVAHSVRTNPVVVRRMLGDLRDAGLVESRRGPGAGWRMAHDATEISLADVDDALGAEPAYAMHRNEPNPACPVARGIRPALEPVYARVDDVVRAELARTTLADVFRTTMALAD</sequence>
<reference evidence="1 2" key="1">
    <citation type="submission" date="2019-09" db="EMBL/GenBank/DDBJ databases">
        <title>Mumia zhuanghuii sp. nov. isolated from the intestinal contents of plateau pika (Ochotona curzoniae) in the Qinghai-Tibet plateau of China.</title>
        <authorList>
            <person name="Tian Z."/>
        </authorList>
    </citation>
    <scope>NUCLEOTIDE SEQUENCE [LARGE SCALE GENOMIC DNA]</scope>
    <source>
        <strain evidence="2">350</strain>
    </source>
</reference>
<dbReference type="Gene3D" id="1.10.10.10">
    <property type="entry name" value="Winged helix-like DNA-binding domain superfamily/Winged helix DNA-binding domain"/>
    <property type="match status" value="1"/>
</dbReference>
<dbReference type="InterPro" id="IPR036390">
    <property type="entry name" value="WH_DNA-bd_sf"/>
</dbReference>
<dbReference type="InterPro" id="IPR000944">
    <property type="entry name" value="Tscrpt_reg_Rrf2"/>
</dbReference>
<dbReference type="RefSeq" id="WP_149769238.1">
    <property type="nucleotide sequence ID" value="NZ_VDFQ02000002.1"/>
</dbReference>
<dbReference type="SUPFAM" id="SSF46785">
    <property type="entry name" value="Winged helix' DNA-binding domain"/>
    <property type="match status" value="1"/>
</dbReference>
<dbReference type="Pfam" id="PF02082">
    <property type="entry name" value="Rrf2"/>
    <property type="match status" value="1"/>
</dbReference>
<dbReference type="PROSITE" id="PS51197">
    <property type="entry name" value="HTH_RRF2_2"/>
    <property type="match status" value="1"/>
</dbReference>
<dbReference type="GO" id="GO:0005829">
    <property type="term" value="C:cytosol"/>
    <property type="evidence" value="ECO:0007669"/>
    <property type="project" value="TreeGrafter"/>
</dbReference>
<dbReference type="PANTHER" id="PTHR33221">
    <property type="entry name" value="WINGED HELIX-TURN-HELIX TRANSCRIPTIONAL REGULATOR, RRF2 FAMILY"/>
    <property type="match status" value="1"/>
</dbReference>
<proteinExistence type="predicted"/>
<comment type="caution">
    <text evidence="1">The sequence shown here is derived from an EMBL/GenBank/DDBJ whole genome shotgun (WGS) entry which is preliminary data.</text>
</comment>
<gene>
    <name evidence="1" type="ORF">FE697_009095</name>
</gene>
<dbReference type="OrthoDB" id="9800506at2"/>